<dbReference type="Gene3D" id="2.60.40.1210">
    <property type="entry name" value="Cellobiose dehydrogenase, cytochrome domain"/>
    <property type="match status" value="1"/>
</dbReference>
<dbReference type="RefSeq" id="XP_007780384.1">
    <property type="nucleotide sequence ID" value="XM_007782194.1"/>
</dbReference>
<keyword evidence="4" id="KW-1133">Transmembrane helix</keyword>
<dbReference type="SUPFAM" id="SSF49344">
    <property type="entry name" value="CBD9-like"/>
    <property type="match status" value="1"/>
</dbReference>
<evidence type="ECO:0000313" key="6">
    <source>
        <dbReference type="EMBL" id="EON65067.1"/>
    </source>
</evidence>
<accession>R7YT19</accession>
<dbReference type="InterPro" id="IPR036939">
    <property type="entry name" value="Cu2_ascorb_mOase_N_sf"/>
</dbReference>
<dbReference type="InterPro" id="IPR014784">
    <property type="entry name" value="Cu2_ascorb_mOase-like_C"/>
</dbReference>
<dbReference type="InterPro" id="IPR000945">
    <property type="entry name" value="DBH-like"/>
</dbReference>
<dbReference type="PANTHER" id="PTHR10157:SF23">
    <property type="entry name" value="MOXD1 HOMOLOG 1"/>
    <property type="match status" value="1"/>
</dbReference>
<dbReference type="GO" id="GO:0004500">
    <property type="term" value="F:dopamine beta-monooxygenase activity"/>
    <property type="evidence" value="ECO:0007669"/>
    <property type="project" value="InterPro"/>
</dbReference>
<organism evidence="6 7">
    <name type="scientific">Coniosporium apollinis (strain CBS 100218)</name>
    <name type="common">Rock-inhabiting black yeast</name>
    <dbReference type="NCBI Taxonomy" id="1168221"/>
    <lineage>
        <taxon>Eukaryota</taxon>
        <taxon>Fungi</taxon>
        <taxon>Dikarya</taxon>
        <taxon>Ascomycota</taxon>
        <taxon>Pezizomycotina</taxon>
        <taxon>Dothideomycetes</taxon>
        <taxon>Dothideomycetes incertae sedis</taxon>
        <taxon>Coniosporium</taxon>
    </lineage>
</organism>
<dbReference type="SUPFAM" id="SSF49742">
    <property type="entry name" value="PHM/PNGase F"/>
    <property type="match status" value="2"/>
</dbReference>
<evidence type="ECO:0000256" key="1">
    <source>
        <dbReference type="ARBA" id="ARBA00010676"/>
    </source>
</evidence>
<dbReference type="AlphaFoldDB" id="R7YT19"/>
<feature type="transmembrane region" description="Helical" evidence="4">
    <location>
        <begin position="68"/>
        <end position="89"/>
    </location>
</feature>
<dbReference type="OMA" id="FPHFSGP"/>
<dbReference type="OrthoDB" id="19261at2759"/>
<feature type="transmembrane region" description="Helical" evidence="4">
    <location>
        <begin position="635"/>
        <end position="654"/>
    </location>
</feature>
<dbReference type="Gene3D" id="2.60.120.310">
    <property type="entry name" value="Copper type II, ascorbate-dependent monooxygenase, N-terminal domain"/>
    <property type="match status" value="1"/>
</dbReference>
<proteinExistence type="inferred from homology"/>
<dbReference type="PROSITE" id="PS50836">
    <property type="entry name" value="DOMON"/>
    <property type="match status" value="1"/>
</dbReference>
<dbReference type="GO" id="GO:0005507">
    <property type="term" value="F:copper ion binding"/>
    <property type="evidence" value="ECO:0007669"/>
    <property type="project" value="InterPro"/>
</dbReference>
<dbReference type="PANTHER" id="PTHR10157">
    <property type="entry name" value="DOPAMINE BETA HYDROXYLASE RELATED"/>
    <property type="match status" value="1"/>
</dbReference>
<dbReference type="EMBL" id="JH767572">
    <property type="protein sequence ID" value="EON65067.1"/>
    <property type="molecule type" value="Genomic_DNA"/>
</dbReference>
<keyword evidence="4" id="KW-0812">Transmembrane</keyword>
<dbReference type="InterPro" id="IPR000323">
    <property type="entry name" value="Cu2_ascorb_mOase_N"/>
</dbReference>
<comment type="similarity">
    <text evidence="1">Belongs to the copper type II ascorbate-dependent monooxygenase family.</text>
</comment>
<feature type="domain" description="DOMON" evidence="5">
    <location>
        <begin position="112"/>
        <end position="230"/>
    </location>
</feature>
<dbReference type="InterPro" id="IPR024548">
    <property type="entry name" value="Cu2_monoox_C"/>
</dbReference>
<dbReference type="Pfam" id="PF01082">
    <property type="entry name" value="Cu2_monooxygen"/>
    <property type="match status" value="1"/>
</dbReference>
<evidence type="ECO:0000259" key="5">
    <source>
        <dbReference type="PROSITE" id="PS50836"/>
    </source>
</evidence>
<keyword evidence="7" id="KW-1185">Reference proteome</keyword>
<dbReference type="Pfam" id="PF03712">
    <property type="entry name" value="Cu2_monoox_C"/>
    <property type="match status" value="1"/>
</dbReference>
<dbReference type="Proteomes" id="UP000016924">
    <property type="component" value="Unassembled WGS sequence"/>
</dbReference>
<evidence type="ECO:0000313" key="7">
    <source>
        <dbReference type="Proteomes" id="UP000016924"/>
    </source>
</evidence>
<evidence type="ECO:0000256" key="2">
    <source>
        <dbReference type="ARBA" id="ARBA00023157"/>
    </source>
</evidence>
<evidence type="ECO:0000256" key="4">
    <source>
        <dbReference type="SAM" id="Phobius"/>
    </source>
</evidence>
<dbReference type="Pfam" id="PF03351">
    <property type="entry name" value="DOMON"/>
    <property type="match status" value="1"/>
</dbReference>
<dbReference type="InterPro" id="IPR005018">
    <property type="entry name" value="DOMON_domain"/>
</dbReference>
<dbReference type="SMART" id="SM00664">
    <property type="entry name" value="DoH"/>
    <property type="match status" value="1"/>
</dbReference>
<keyword evidence="4" id="KW-0472">Membrane</keyword>
<dbReference type="InterPro" id="IPR008977">
    <property type="entry name" value="PHM/PNGase_F_dom_sf"/>
</dbReference>
<reference evidence="7" key="1">
    <citation type="submission" date="2012-06" db="EMBL/GenBank/DDBJ databases">
        <title>The genome sequence of Coniosporium apollinis CBS 100218.</title>
        <authorList>
            <consortium name="The Broad Institute Genome Sequencing Platform"/>
            <person name="Cuomo C."/>
            <person name="Gorbushina A."/>
            <person name="Noack S."/>
            <person name="Walker B."/>
            <person name="Young S.K."/>
            <person name="Zeng Q."/>
            <person name="Gargeya S."/>
            <person name="Fitzgerald M."/>
            <person name="Haas B."/>
            <person name="Abouelleil A."/>
            <person name="Alvarado L."/>
            <person name="Arachchi H.M."/>
            <person name="Berlin A.M."/>
            <person name="Chapman S.B."/>
            <person name="Goldberg J."/>
            <person name="Griggs A."/>
            <person name="Gujja S."/>
            <person name="Hansen M."/>
            <person name="Howarth C."/>
            <person name="Imamovic A."/>
            <person name="Larimer J."/>
            <person name="McCowan C."/>
            <person name="Montmayeur A."/>
            <person name="Murphy C."/>
            <person name="Neiman D."/>
            <person name="Pearson M."/>
            <person name="Priest M."/>
            <person name="Roberts A."/>
            <person name="Saif S."/>
            <person name="Shea T."/>
            <person name="Sisk P."/>
            <person name="Sykes S."/>
            <person name="Wortman J."/>
            <person name="Nusbaum C."/>
            <person name="Birren B."/>
        </authorList>
    </citation>
    <scope>NUCLEOTIDE SEQUENCE [LARGE SCALE GENOMIC DNA]</scope>
    <source>
        <strain evidence="7">CBS 100218</strain>
    </source>
</reference>
<dbReference type="CDD" id="cd09631">
    <property type="entry name" value="DOMON_DOH"/>
    <property type="match status" value="1"/>
</dbReference>
<dbReference type="Gene3D" id="2.60.120.230">
    <property type="match status" value="1"/>
</dbReference>
<feature type="transmembrane region" description="Helical" evidence="4">
    <location>
        <begin position="37"/>
        <end position="56"/>
    </location>
</feature>
<evidence type="ECO:0000256" key="3">
    <source>
        <dbReference type="ARBA" id="ARBA00023180"/>
    </source>
</evidence>
<gene>
    <name evidence="6" type="ORF">W97_04302</name>
</gene>
<sequence>MLAAPGRDFETWHDLCHFVASVYKGRLTLIADGVNTYTSFGPAAFLFFPILSNMLPFHRSTRCSFSSFGLLPLLVTLLPPAALVAAQAGNDLSWVLFDREQFDGNTVLDAKGDVQLFWKTGDEYSTYGIASRSGGYLALGFSETGAMTGADIAVGYKDSAGNFVLENRYAAGFTAPNLSNDQKNNIRLKEGDQKNGVTAFVFEKKNKADCLQNQVDVTKDSWQWFIYSFSGENTFGIHEAGKKGKKYVKLGTTKTISVNEIRDVDDAKEFTIVQPEITIPTAETAYCYTLHKLPAGKKNFILSERPSSSSKLLHHLVVYSCYGLPEEAKAMVGQEPNCDYENFSNPCNGFVTEWAPGMAGRTFEPGFGKPFGSDSFEYVMLEIHYNNPEGLEDEKDSSGYTFLYNDKQVETEIGTLTLGDLQVTGWSLEPGKEIVARTTVCTPECTKRWPSDGITAFSVFFHMHQRGRNQRVQIIRDGREVNALSSIRSFEYGYQYSKNLGEVKLLPGDRLITTCEFDTSEDREPVPGGLASKEEMCFAWVDYYPANKVLACTQVDMGQAPGSPLNGTAALCLEANGDSADSVFPSESLTAPFQRLPASGNTCAAPATAGGANSSTSPALAASPTSSASSAFSSLYRALFTIAAPLALTIILALQFF</sequence>
<dbReference type="HOGENOM" id="CLU_027510_0_0_1"/>
<protein>
    <recommendedName>
        <fullName evidence="5">DOMON domain-containing protein</fullName>
    </recommendedName>
</protein>
<dbReference type="STRING" id="1168221.R7YT19"/>
<dbReference type="InterPro" id="IPR045266">
    <property type="entry name" value="DOH_DOMON"/>
</dbReference>
<keyword evidence="2" id="KW-1015">Disulfide bond</keyword>
<keyword evidence="3" id="KW-0325">Glycoprotein</keyword>
<name>R7YT19_CONA1</name>
<dbReference type="eggNOG" id="KOG3568">
    <property type="taxonomic scope" value="Eukaryota"/>
</dbReference>
<dbReference type="GeneID" id="19901613"/>